<evidence type="ECO:0000313" key="2">
    <source>
        <dbReference type="Proteomes" id="UP000610966"/>
    </source>
</evidence>
<proteinExistence type="predicted"/>
<sequence length="45" mass="4675">MLTGAAILLCLAVAALFALRGVPKVIPEHDLDESAETEAEPSRVG</sequence>
<dbReference type="EMBL" id="BOOG01000009">
    <property type="protein sequence ID" value="GIH68717.1"/>
    <property type="molecule type" value="Genomic_DNA"/>
</dbReference>
<keyword evidence="2" id="KW-1185">Reference proteome</keyword>
<organism evidence="1 2">
    <name type="scientific">Sphaerimonospora thailandensis</name>
    <dbReference type="NCBI Taxonomy" id="795644"/>
    <lineage>
        <taxon>Bacteria</taxon>
        <taxon>Bacillati</taxon>
        <taxon>Actinomycetota</taxon>
        <taxon>Actinomycetes</taxon>
        <taxon>Streptosporangiales</taxon>
        <taxon>Streptosporangiaceae</taxon>
        <taxon>Sphaerimonospora</taxon>
    </lineage>
</organism>
<evidence type="ECO:0000313" key="1">
    <source>
        <dbReference type="EMBL" id="GIH68717.1"/>
    </source>
</evidence>
<reference evidence="1" key="1">
    <citation type="submission" date="2021-01" db="EMBL/GenBank/DDBJ databases">
        <title>Whole genome shotgun sequence of Sphaerimonospora thailandensis NBRC 107569.</title>
        <authorList>
            <person name="Komaki H."/>
            <person name="Tamura T."/>
        </authorList>
    </citation>
    <scope>NUCLEOTIDE SEQUENCE</scope>
    <source>
        <strain evidence="1">NBRC 107569</strain>
    </source>
</reference>
<name>A0A8J3VXP9_9ACTN</name>
<comment type="caution">
    <text evidence="1">The sequence shown here is derived from an EMBL/GenBank/DDBJ whole genome shotgun (WGS) entry which is preliminary data.</text>
</comment>
<dbReference type="Proteomes" id="UP000610966">
    <property type="component" value="Unassembled WGS sequence"/>
</dbReference>
<dbReference type="AlphaFoldDB" id="A0A8J3VXP9"/>
<protein>
    <submittedName>
        <fullName evidence="1">Uncharacterized protein</fullName>
    </submittedName>
</protein>
<gene>
    <name evidence="1" type="ORF">Mth01_09700</name>
</gene>
<dbReference type="RefSeq" id="WP_204011837.1">
    <property type="nucleotide sequence ID" value="NZ_BOOG01000009.1"/>
</dbReference>
<accession>A0A8J3VXP9</accession>